<dbReference type="InterPro" id="IPR001623">
    <property type="entry name" value="DnaJ_domain"/>
</dbReference>
<reference evidence="6" key="1">
    <citation type="submission" date="2021-02" db="EMBL/GenBank/DDBJ databases">
        <authorList>
            <person name="Dougan E. K."/>
            <person name="Rhodes N."/>
            <person name="Thang M."/>
            <person name="Chan C."/>
        </authorList>
    </citation>
    <scope>NUCLEOTIDE SEQUENCE</scope>
</reference>
<dbReference type="Pfam" id="PF00226">
    <property type="entry name" value="DnaJ"/>
    <property type="match status" value="1"/>
</dbReference>
<keyword evidence="8" id="KW-1185">Reference proteome</keyword>
<evidence type="ECO:0000256" key="2">
    <source>
        <dbReference type="SAM" id="Phobius"/>
    </source>
</evidence>
<feature type="transmembrane region" description="Helical" evidence="2">
    <location>
        <begin position="165"/>
        <end position="191"/>
    </location>
</feature>
<keyword evidence="2" id="KW-0472">Membrane</keyword>
<keyword evidence="1" id="KW-0143">Chaperone</keyword>
<dbReference type="SUPFAM" id="SSF46565">
    <property type="entry name" value="Chaperone J-domain"/>
    <property type="match status" value="1"/>
</dbReference>
<dbReference type="GO" id="GO:0005737">
    <property type="term" value="C:cytoplasm"/>
    <property type="evidence" value="ECO:0007669"/>
    <property type="project" value="TreeGrafter"/>
</dbReference>
<evidence type="ECO:0000313" key="7">
    <source>
        <dbReference type="Proteomes" id="UP000626109"/>
    </source>
</evidence>
<dbReference type="GO" id="GO:0042026">
    <property type="term" value="P:protein refolding"/>
    <property type="evidence" value="ECO:0007669"/>
    <property type="project" value="TreeGrafter"/>
</dbReference>
<dbReference type="PANTHER" id="PTHR43096">
    <property type="entry name" value="DNAJ HOMOLOG 1, MITOCHONDRIAL-RELATED"/>
    <property type="match status" value="1"/>
</dbReference>
<dbReference type="PROSITE" id="PS50076">
    <property type="entry name" value="DNAJ_2"/>
    <property type="match status" value="1"/>
</dbReference>
<dbReference type="EMBL" id="CAJNNV010026916">
    <property type="protein sequence ID" value="CAE8619257.1"/>
    <property type="molecule type" value="Genomic_DNA"/>
</dbReference>
<gene>
    <name evidence="5" type="ORF">PGLA1383_LOCUS36849</name>
    <name evidence="6" type="ORF">PGLA2088_LOCUS20319</name>
</gene>
<evidence type="ECO:0000313" key="6">
    <source>
        <dbReference type="EMBL" id="CAE8677423.1"/>
    </source>
</evidence>
<dbReference type="OrthoDB" id="420696at2759"/>
<accession>A0A813JID4</accession>
<evidence type="ECO:0000256" key="1">
    <source>
        <dbReference type="ARBA" id="ARBA00023186"/>
    </source>
</evidence>
<dbReference type="InterPro" id="IPR036869">
    <property type="entry name" value="J_dom_sf"/>
</dbReference>
<protein>
    <recommendedName>
        <fullName evidence="4">J domain-containing protein</fullName>
    </recommendedName>
</protein>
<dbReference type="EMBL" id="CAJNNW010025488">
    <property type="protein sequence ID" value="CAE8677423.1"/>
    <property type="molecule type" value="Genomic_DNA"/>
</dbReference>
<dbReference type="SMART" id="SM00271">
    <property type="entry name" value="DnaJ"/>
    <property type="match status" value="1"/>
</dbReference>
<feature type="chain" id="PRO_5035682425" description="J domain-containing protein" evidence="3">
    <location>
        <begin position="32"/>
        <end position="208"/>
    </location>
</feature>
<evidence type="ECO:0000256" key="3">
    <source>
        <dbReference type="SAM" id="SignalP"/>
    </source>
</evidence>
<dbReference type="AlphaFoldDB" id="A0A813JID4"/>
<evidence type="ECO:0000313" key="5">
    <source>
        <dbReference type="EMBL" id="CAE8619257.1"/>
    </source>
</evidence>
<evidence type="ECO:0000313" key="8">
    <source>
        <dbReference type="Proteomes" id="UP000654075"/>
    </source>
</evidence>
<dbReference type="Proteomes" id="UP000626109">
    <property type="component" value="Unassembled WGS sequence"/>
</dbReference>
<dbReference type="Gene3D" id="1.10.287.110">
    <property type="entry name" value="DnaJ domain"/>
    <property type="match status" value="1"/>
</dbReference>
<keyword evidence="2" id="KW-0812">Transmembrane</keyword>
<dbReference type="PANTHER" id="PTHR43096:SF52">
    <property type="entry name" value="DNAJ HOMOLOG 1, MITOCHONDRIAL-RELATED"/>
    <property type="match status" value="1"/>
</dbReference>
<feature type="domain" description="J" evidence="4">
    <location>
        <begin position="78"/>
        <end position="146"/>
    </location>
</feature>
<dbReference type="PRINTS" id="PR00625">
    <property type="entry name" value="JDOMAIN"/>
</dbReference>
<name>A0A813JID4_POLGL</name>
<keyword evidence="2" id="KW-1133">Transmembrane helix</keyword>
<keyword evidence="3" id="KW-0732">Signal</keyword>
<dbReference type="CDD" id="cd06257">
    <property type="entry name" value="DnaJ"/>
    <property type="match status" value="1"/>
</dbReference>
<dbReference type="GO" id="GO:0051082">
    <property type="term" value="F:unfolded protein binding"/>
    <property type="evidence" value="ECO:0007669"/>
    <property type="project" value="TreeGrafter"/>
</dbReference>
<organism evidence="6 7">
    <name type="scientific">Polarella glacialis</name>
    <name type="common">Dinoflagellate</name>
    <dbReference type="NCBI Taxonomy" id="89957"/>
    <lineage>
        <taxon>Eukaryota</taxon>
        <taxon>Sar</taxon>
        <taxon>Alveolata</taxon>
        <taxon>Dinophyceae</taxon>
        <taxon>Suessiales</taxon>
        <taxon>Suessiaceae</taxon>
        <taxon>Polarella</taxon>
    </lineage>
</organism>
<dbReference type="Proteomes" id="UP000654075">
    <property type="component" value="Unassembled WGS sequence"/>
</dbReference>
<proteinExistence type="predicted"/>
<feature type="signal peptide" evidence="3">
    <location>
        <begin position="1"/>
        <end position="31"/>
    </location>
</feature>
<sequence length="208" mass="22771">MSAAWRRRPSSLASILSLMFAGSVTWPRGFAQLAAPLRLTAELCNQRPWGHSSAGPRSKASSVAAAASRNPFRIPQESPYDVIGVPQGADKSEVRALFRKRAQAEHPDVNPDNPEAAENFQELVAAYNAIMGDELLPDEMMFDRVQQTPGYKKKMRKEMSTNNGIFFALLPGIVIIVLGVGYLISDFLGLLDPQTKEMVKLIKGGNSI</sequence>
<evidence type="ECO:0000259" key="4">
    <source>
        <dbReference type="PROSITE" id="PS50076"/>
    </source>
</evidence>
<comment type="caution">
    <text evidence="6">The sequence shown here is derived from an EMBL/GenBank/DDBJ whole genome shotgun (WGS) entry which is preliminary data.</text>
</comment>